<sequence length="73" mass="8099">MTISQEVKDWHERSEALAAEIDAHLNSYPGPERSRINSSENVVIYLGNRYTLITGFIPPEVISGNLKIGKGKS</sequence>
<gene>
    <name evidence="1" type="ORF">IFT41_21955</name>
</gene>
<protein>
    <submittedName>
        <fullName evidence="1">Uncharacterized protein</fullName>
    </submittedName>
</protein>
<comment type="caution">
    <text evidence="1">The sequence shown here is derived from an EMBL/GenBank/DDBJ whole genome shotgun (WGS) entry which is preliminary data.</text>
</comment>
<name>A0ACC5PUR2_ENTAG</name>
<proteinExistence type="predicted"/>
<dbReference type="EMBL" id="JACYNR010000021">
    <property type="protein sequence ID" value="MBD8128769.1"/>
    <property type="molecule type" value="Genomic_DNA"/>
</dbReference>
<evidence type="ECO:0000313" key="2">
    <source>
        <dbReference type="Proteomes" id="UP000610459"/>
    </source>
</evidence>
<dbReference type="Proteomes" id="UP000610459">
    <property type="component" value="Unassembled WGS sequence"/>
</dbReference>
<reference evidence="1 2" key="1">
    <citation type="journal article" date="2020" name="FEMS Microbiol. Ecol.">
        <title>Temporal dynamics of bacterial communities during seed development and maturation.</title>
        <authorList>
            <person name="Chesneau G."/>
            <person name="Torres-Cortes G."/>
            <person name="Briand M."/>
            <person name="Darrasse A."/>
            <person name="Preveaux A."/>
            <person name="Marais C."/>
            <person name="Jacques M.A."/>
            <person name="Shade A."/>
            <person name="Barret M."/>
        </authorList>
    </citation>
    <scope>NUCLEOTIDE SEQUENCE [LARGE SCALE GENOMIC DNA]</scope>
    <source>
        <strain evidence="1 2">CFBP13709</strain>
    </source>
</reference>
<evidence type="ECO:0000313" key="1">
    <source>
        <dbReference type="EMBL" id="MBD8128769.1"/>
    </source>
</evidence>
<keyword evidence="2" id="KW-1185">Reference proteome</keyword>
<accession>A0ACC5PUR2</accession>
<organism evidence="1 2">
    <name type="scientific">Enterobacter agglomerans</name>
    <name type="common">Erwinia herbicola</name>
    <name type="synonym">Pantoea agglomerans</name>
    <dbReference type="NCBI Taxonomy" id="549"/>
    <lineage>
        <taxon>Bacteria</taxon>
        <taxon>Pseudomonadati</taxon>
        <taxon>Pseudomonadota</taxon>
        <taxon>Gammaproteobacteria</taxon>
        <taxon>Enterobacterales</taxon>
        <taxon>Erwiniaceae</taxon>
        <taxon>Pantoea</taxon>
        <taxon>Pantoea agglomerans group</taxon>
    </lineage>
</organism>